<gene>
    <name evidence="1" type="ORF">GQ602_000982</name>
</gene>
<organism evidence="1 2">
    <name type="scientific">Ophiocordyceps camponoti-floridani</name>
    <dbReference type="NCBI Taxonomy" id="2030778"/>
    <lineage>
        <taxon>Eukaryota</taxon>
        <taxon>Fungi</taxon>
        <taxon>Dikarya</taxon>
        <taxon>Ascomycota</taxon>
        <taxon>Pezizomycotina</taxon>
        <taxon>Sordariomycetes</taxon>
        <taxon>Hypocreomycetidae</taxon>
        <taxon>Hypocreales</taxon>
        <taxon>Ophiocordycipitaceae</taxon>
        <taxon>Ophiocordyceps</taxon>
    </lineage>
</organism>
<keyword evidence="2" id="KW-1185">Reference proteome</keyword>
<dbReference type="Proteomes" id="UP000562929">
    <property type="component" value="Unassembled WGS sequence"/>
</dbReference>
<evidence type="ECO:0000313" key="1">
    <source>
        <dbReference type="EMBL" id="KAF4595369.1"/>
    </source>
</evidence>
<proteinExistence type="predicted"/>
<comment type="caution">
    <text evidence="1">The sequence shown here is derived from an EMBL/GenBank/DDBJ whole genome shotgun (WGS) entry which is preliminary data.</text>
</comment>
<accession>A0A8H4QD58</accession>
<name>A0A8H4QD58_9HYPO</name>
<dbReference type="EMBL" id="JAACLJ010000001">
    <property type="protein sequence ID" value="KAF4595369.1"/>
    <property type="molecule type" value="Genomic_DNA"/>
</dbReference>
<protein>
    <submittedName>
        <fullName evidence="1">Uncharacterized protein</fullName>
    </submittedName>
</protein>
<dbReference type="AlphaFoldDB" id="A0A8H4QD58"/>
<reference evidence="1 2" key="1">
    <citation type="journal article" date="2020" name="G3 (Bethesda)">
        <title>Genetic Underpinnings of Host Manipulation by Ophiocordyceps as Revealed by Comparative Transcriptomics.</title>
        <authorList>
            <person name="Will I."/>
            <person name="Das B."/>
            <person name="Trinh T."/>
            <person name="Brachmann A."/>
            <person name="Ohm R.A."/>
            <person name="de Bekker C."/>
        </authorList>
    </citation>
    <scope>NUCLEOTIDE SEQUENCE [LARGE SCALE GENOMIC DNA]</scope>
    <source>
        <strain evidence="1 2">EC05</strain>
    </source>
</reference>
<sequence>MLDNGIWPRLAAESLMQPDGPPRHQIFRKKSNSQTRIHIRGLSLFVVHPLSDVASLWPLLNSTTPLQAST</sequence>
<evidence type="ECO:0000313" key="2">
    <source>
        <dbReference type="Proteomes" id="UP000562929"/>
    </source>
</evidence>